<dbReference type="PANTHER" id="PTHR30013">
    <property type="entry name" value="NIFE / NIFESE HYDROGENASE SMALL SUBUNIT FAMILY MEMBER"/>
    <property type="match status" value="1"/>
</dbReference>
<dbReference type="InterPro" id="IPR037024">
    <property type="entry name" value="NiFe_Hase_small_N_sf"/>
</dbReference>
<dbReference type="InterPro" id="IPR006137">
    <property type="entry name" value="NADH_UbQ_OxRdtase-like_20kDa"/>
</dbReference>
<keyword evidence="7" id="KW-0479">Metal-binding</keyword>
<dbReference type="Pfam" id="PF01058">
    <property type="entry name" value="Oxidored_q6"/>
    <property type="match status" value="1"/>
</dbReference>
<dbReference type="InterPro" id="IPR037148">
    <property type="entry name" value="NiFe-Hase_small_C_sf"/>
</dbReference>
<dbReference type="PRINTS" id="PR00614">
    <property type="entry name" value="NIHGNASESMLL"/>
</dbReference>
<evidence type="ECO:0000256" key="1">
    <source>
        <dbReference type="ARBA" id="ARBA00001927"/>
    </source>
</evidence>
<proteinExistence type="inferred from homology"/>
<evidence type="ECO:0000256" key="12">
    <source>
        <dbReference type="ARBA" id="ARBA00023291"/>
    </source>
</evidence>
<dbReference type="EMBL" id="BAAACF010000001">
    <property type="protein sequence ID" value="GAA0720541.1"/>
    <property type="molecule type" value="Genomic_DNA"/>
</dbReference>
<gene>
    <name evidence="15" type="ORF">GCM10008905_09840</name>
</gene>
<sequence>MLNNMCPAVKNKYATAKELVKRAVSQIEMKNKKKMNLVWIEAAGCSGNIISLLDGSGPNMQYFLTDMVNFKYNNSIMKAQGEEAQEELLATLDTEFILIVDGAISTKDNGVYNIVANYKGEGITGMEEVKRVALKAKYILAVGTCASYGGISAAKPNPTGCISVFDYLKKEINREAIRVPGCPAHPDWIMGTIAQLILFGDIELDEDRRPVDFYRTTIHDICPRRSYFEKRIFAKSVGERTCMFKLGCRGPVTKTDCPTRQWNDYVNWPIGDNTPCIGCASKGFPDGMEPFVSI</sequence>
<evidence type="ECO:0000256" key="9">
    <source>
        <dbReference type="ARBA" id="ARBA00023002"/>
    </source>
</evidence>
<evidence type="ECO:0000259" key="13">
    <source>
        <dbReference type="Pfam" id="PF01058"/>
    </source>
</evidence>
<keyword evidence="10" id="KW-0408">Iron</keyword>
<evidence type="ECO:0000256" key="11">
    <source>
        <dbReference type="ARBA" id="ARBA00023014"/>
    </source>
</evidence>
<evidence type="ECO:0000313" key="15">
    <source>
        <dbReference type="EMBL" id="GAA0720541.1"/>
    </source>
</evidence>
<evidence type="ECO:0000256" key="8">
    <source>
        <dbReference type="ARBA" id="ARBA00022729"/>
    </source>
</evidence>
<feature type="domain" description="Cytochrome-c3 hydrogenase C-terminal" evidence="14">
    <location>
        <begin position="214"/>
        <end position="291"/>
    </location>
</feature>
<evidence type="ECO:0000256" key="6">
    <source>
        <dbReference type="ARBA" id="ARBA00022485"/>
    </source>
</evidence>
<accession>A0ABN1ISQ1</accession>
<feature type="domain" description="NADH:ubiquinone oxidoreductase-like 20kDa subunit" evidence="13">
    <location>
        <begin position="45"/>
        <end position="196"/>
    </location>
</feature>
<name>A0ABN1ISQ1_9CLOT</name>
<evidence type="ECO:0000256" key="5">
    <source>
        <dbReference type="ARBA" id="ARBA00011771"/>
    </source>
</evidence>
<comment type="similarity">
    <text evidence="4">Belongs to the [NiFe]/[NiFeSe] hydrogenase small subunit family.</text>
</comment>
<evidence type="ECO:0000259" key="14">
    <source>
        <dbReference type="Pfam" id="PF14720"/>
    </source>
</evidence>
<keyword evidence="16" id="KW-1185">Reference proteome</keyword>
<protein>
    <submittedName>
        <fullName evidence="15">Hydrogenase small subunit</fullName>
    </submittedName>
</protein>
<keyword evidence="9" id="KW-0560">Oxidoreductase</keyword>
<evidence type="ECO:0000256" key="2">
    <source>
        <dbReference type="ARBA" id="ARBA00001966"/>
    </source>
</evidence>
<reference evidence="15 16" key="1">
    <citation type="journal article" date="2019" name="Int. J. Syst. Evol. Microbiol.">
        <title>The Global Catalogue of Microorganisms (GCM) 10K type strain sequencing project: providing services to taxonomists for standard genome sequencing and annotation.</title>
        <authorList>
            <consortium name="The Broad Institute Genomics Platform"/>
            <consortium name="The Broad Institute Genome Sequencing Center for Infectious Disease"/>
            <person name="Wu L."/>
            <person name="Ma J."/>
        </authorList>
    </citation>
    <scope>NUCLEOTIDE SEQUENCE [LARGE SCALE GENOMIC DNA]</scope>
    <source>
        <strain evidence="15 16">JCM 1405</strain>
    </source>
</reference>
<dbReference type="Gene3D" id="4.10.480.10">
    <property type="entry name" value="Cytochrome-c3 hydrogenase, C-terminal domain"/>
    <property type="match status" value="1"/>
</dbReference>
<dbReference type="NCBIfam" id="TIGR00391">
    <property type="entry name" value="hydA"/>
    <property type="match status" value="1"/>
</dbReference>
<dbReference type="PIRSF" id="PIRSF000310">
    <property type="entry name" value="NiFe_hyd_ssu"/>
    <property type="match status" value="1"/>
</dbReference>
<dbReference type="Proteomes" id="UP001500339">
    <property type="component" value="Unassembled WGS sequence"/>
</dbReference>
<dbReference type="PANTHER" id="PTHR30013:SF7">
    <property type="entry name" value="HYDROGENASE-2 SMALL CHAIN"/>
    <property type="match status" value="1"/>
</dbReference>
<dbReference type="SUPFAM" id="SSF56770">
    <property type="entry name" value="HydA/Nqo6-like"/>
    <property type="match status" value="1"/>
</dbReference>
<organism evidence="15 16">
    <name type="scientific">Clostridium malenominatum</name>
    <dbReference type="NCBI Taxonomy" id="1539"/>
    <lineage>
        <taxon>Bacteria</taxon>
        <taxon>Bacillati</taxon>
        <taxon>Bacillota</taxon>
        <taxon>Clostridia</taxon>
        <taxon>Eubacteriales</taxon>
        <taxon>Clostridiaceae</taxon>
        <taxon>Clostridium</taxon>
    </lineage>
</organism>
<dbReference type="Pfam" id="PF14720">
    <property type="entry name" value="NiFe_hyd_SSU_C"/>
    <property type="match status" value="1"/>
</dbReference>
<comment type="cofactor">
    <cofactor evidence="1">
        <name>[3Fe-4S] cluster</name>
        <dbReference type="ChEBI" id="CHEBI:21137"/>
    </cofactor>
</comment>
<keyword evidence="6" id="KW-0004">4Fe-4S</keyword>
<comment type="cofactor">
    <cofactor evidence="2">
        <name>[4Fe-4S] cluster</name>
        <dbReference type="ChEBI" id="CHEBI:49883"/>
    </cofactor>
</comment>
<dbReference type="Gene3D" id="3.40.50.700">
    <property type="entry name" value="NADH:ubiquinone oxidoreductase-like, 20kDa subunit"/>
    <property type="match status" value="1"/>
</dbReference>
<evidence type="ECO:0000256" key="3">
    <source>
        <dbReference type="ARBA" id="ARBA00004196"/>
    </source>
</evidence>
<evidence type="ECO:0000256" key="10">
    <source>
        <dbReference type="ARBA" id="ARBA00023004"/>
    </source>
</evidence>
<keyword evidence="11" id="KW-0411">Iron-sulfur</keyword>
<dbReference type="InterPro" id="IPR027394">
    <property type="entry name" value="Cytochrome-c3_hydrogenase_C"/>
</dbReference>
<evidence type="ECO:0000256" key="7">
    <source>
        <dbReference type="ARBA" id="ARBA00022723"/>
    </source>
</evidence>
<comment type="subcellular location">
    <subcellularLocation>
        <location evidence="3">Cell envelope</location>
    </subcellularLocation>
</comment>
<evidence type="ECO:0000313" key="16">
    <source>
        <dbReference type="Proteomes" id="UP001500339"/>
    </source>
</evidence>
<evidence type="ECO:0000256" key="4">
    <source>
        <dbReference type="ARBA" id="ARBA00006605"/>
    </source>
</evidence>
<keyword evidence="12" id="KW-0003">3Fe-4S</keyword>
<keyword evidence="8" id="KW-0732">Signal</keyword>
<comment type="caution">
    <text evidence="15">The sequence shown here is derived from an EMBL/GenBank/DDBJ whole genome shotgun (WGS) entry which is preliminary data.</text>
</comment>
<comment type="subunit">
    <text evidence="5">Heterodimer of a large and a small subunit.</text>
</comment>
<dbReference type="RefSeq" id="WP_343767298.1">
    <property type="nucleotide sequence ID" value="NZ_BAAACF010000001.1"/>
</dbReference>
<dbReference type="InterPro" id="IPR001821">
    <property type="entry name" value="NiFe_hydrogenase_ssu"/>
</dbReference>